<evidence type="ECO:0000256" key="5">
    <source>
        <dbReference type="ARBA" id="ARBA00022989"/>
    </source>
</evidence>
<keyword evidence="7" id="KW-0012">Acyltransferase</keyword>
<keyword evidence="5 8" id="KW-1133">Transmembrane helix</keyword>
<feature type="transmembrane region" description="Helical" evidence="8">
    <location>
        <begin position="143"/>
        <end position="163"/>
    </location>
</feature>
<dbReference type="PANTHER" id="PTHR38686">
    <property type="entry name" value="APOLIPOPROTEIN N-ACYLTRANSFERASE"/>
    <property type="match status" value="1"/>
</dbReference>
<feature type="transmembrane region" description="Helical" evidence="8">
    <location>
        <begin position="478"/>
        <end position="500"/>
    </location>
</feature>
<dbReference type="Pfam" id="PF00795">
    <property type="entry name" value="CN_hydrolase"/>
    <property type="match status" value="1"/>
</dbReference>
<gene>
    <name evidence="10" type="ORF">HPULCUR_011809</name>
</gene>
<evidence type="ECO:0000256" key="3">
    <source>
        <dbReference type="ARBA" id="ARBA00022679"/>
    </source>
</evidence>
<evidence type="ECO:0000259" key="9">
    <source>
        <dbReference type="PROSITE" id="PS50263"/>
    </source>
</evidence>
<evidence type="ECO:0000313" key="11">
    <source>
        <dbReference type="Proteomes" id="UP001476247"/>
    </source>
</evidence>
<sequence>MKEFFGFGYQAIPLFSWFYVPILLLYTRNKPYSNIISAYFVSSIGFCTGFLGTFRATPEDPRFPLAWFLTIISLILNVILIITLTAERYVTSHSQCIYKRVLLFPAVWTGLWFLVGRFGPLGDYPSLSTVLIQWSDFSQIASLGGRSVLDFIVAVSGTIVFEFSSFPIQALSMSDGSTVLLANSEVDEEYTADEEPNTTSRKRQYISLLVHPITIYSVILTLAFTYGGFYVNVRPDSLYQVTYPEYIPKTVPVGCVVGPGDAYPELQADHDVWFNKSAELAEDGAKLVIWSEITTVVKNDEDEQEFIQRAKDFALLHKVYLGVTYSLLEPVKKNKFVLVTKSGDVGIDYNKAHPVPGVETQAAGPNVLQYIDTEEFGRIGGAICFDFNFADFIGQASTHKVDVMLQPSWTWGPIGTYHQQGNILRPVENGFTLFRCVSQGVSGIFEPTLNGVFNQKVASNNDEKYVFYLPIQKRLVTLYSYIGDLFGYVCLMASFVLLVITYRDSRRLHQLSI</sequence>
<dbReference type="EMBL" id="BAABUJ010000061">
    <property type="protein sequence ID" value="GAA5806278.1"/>
    <property type="molecule type" value="Genomic_DNA"/>
</dbReference>
<evidence type="ECO:0000256" key="4">
    <source>
        <dbReference type="ARBA" id="ARBA00022692"/>
    </source>
</evidence>
<feature type="transmembrane region" description="Helical" evidence="8">
    <location>
        <begin position="38"/>
        <end position="57"/>
    </location>
</feature>
<feature type="domain" description="CN hydrolase" evidence="9">
    <location>
        <begin position="251"/>
        <end position="471"/>
    </location>
</feature>
<dbReference type="InterPro" id="IPR004563">
    <property type="entry name" value="Apolipo_AcylTrfase"/>
</dbReference>
<feature type="transmembrane region" description="Helical" evidence="8">
    <location>
        <begin position="63"/>
        <end position="85"/>
    </location>
</feature>
<reference evidence="10 11" key="1">
    <citation type="submission" date="2024-04" db="EMBL/GenBank/DDBJ databases">
        <title>genome sequences of Mucor flavus KT1a and Helicostylum pulchrum KT1b strains isolation_sourced from the surface of a dry-aged beef.</title>
        <authorList>
            <person name="Toyotome T."/>
            <person name="Hosono M."/>
            <person name="Torimaru M."/>
            <person name="Fukuda K."/>
            <person name="Mikami N."/>
        </authorList>
    </citation>
    <scope>NUCLEOTIDE SEQUENCE [LARGE SCALE GENOMIC DNA]</scope>
    <source>
        <strain evidence="10 11">KT1b</strain>
    </source>
</reference>
<comment type="subcellular location">
    <subcellularLocation>
        <location evidence="1">Cell membrane</location>
        <topology evidence="1">Multi-pass membrane protein</topology>
    </subcellularLocation>
</comment>
<dbReference type="InterPro" id="IPR003010">
    <property type="entry name" value="C-N_Hydrolase"/>
</dbReference>
<keyword evidence="6 8" id="KW-0472">Membrane</keyword>
<comment type="caution">
    <text evidence="10">The sequence shown here is derived from an EMBL/GenBank/DDBJ whole genome shotgun (WGS) entry which is preliminary data.</text>
</comment>
<accession>A0ABP9YH43</accession>
<dbReference type="PANTHER" id="PTHR38686:SF1">
    <property type="entry name" value="APOLIPOPROTEIN N-ACYLTRANSFERASE"/>
    <property type="match status" value="1"/>
</dbReference>
<dbReference type="Proteomes" id="UP001476247">
    <property type="component" value="Unassembled WGS sequence"/>
</dbReference>
<evidence type="ECO:0000256" key="6">
    <source>
        <dbReference type="ARBA" id="ARBA00023136"/>
    </source>
</evidence>
<organism evidence="10 11">
    <name type="scientific">Helicostylum pulchrum</name>
    <dbReference type="NCBI Taxonomy" id="562976"/>
    <lineage>
        <taxon>Eukaryota</taxon>
        <taxon>Fungi</taxon>
        <taxon>Fungi incertae sedis</taxon>
        <taxon>Mucoromycota</taxon>
        <taxon>Mucoromycotina</taxon>
        <taxon>Mucoromycetes</taxon>
        <taxon>Mucorales</taxon>
        <taxon>Mucorineae</taxon>
        <taxon>Mucoraceae</taxon>
        <taxon>Helicostylum</taxon>
    </lineage>
</organism>
<dbReference type="Gene3D" id="3.60.110.10">
    <property type="entry name" value="Carbon-nitrogen hydrolase"/>
    <property type="match status" value="1"/>
</dbReference>
<evidence type="ECO:0000256" key="1">
    <source>
        <dbReference type="ARBA" id="ARBA00004651"/>
    </source>
</evidence>
<feature type="transmembrane region" description="Helical" evidence="8">
    <location>
        <begin position="6"/>
        <end position="26"/>
    </location>
</feature>
<evidence type="ECO:0000256" key="8">
    <source>
        <dbReference type="SAM" id="Phobius"/>
    </source>
</evidence>
<dbReference type="PROSITE" id="PS50263">
    <property type="entry name" value="CN_HYDROLASE"/>
    <property type="match status" value="1"/>
</dbReference>
<evidence type="ECO:0000256" key="7">
    <source>
        <dbReference type="ARBA" id="ARBA00023315"/>
    </source>
</evidence>
<dbReference type="SUPFAM" id="SSF56317">
    <property type="entry name" value="Carbon-nitrogen hydrolase"/>
    <property type="match status" value="1"/>
</dbReference>
<protein>
    <recommendedName>
        <fullName evidence="9">CN hydrolase domain-containing protein</fullName>
    </recommendedName>
</protein>
<evidence type="ECO:0000313" key="10">
    <source>
        <dbReference type="EMBL" id="GAA5806278.1"/>
    </source>
</evidence>
<evidence type="ECO:0000256" key="2">
    <source>
        <dbReference type="ARBA" id="ARBA00022475"/>
    </source>
</evidence>
<proteinExistence type="predicted"/>
<feature type="transmembrane region" description="Helical" evidence="8">
    <location>
        <begin position="97"/>
        <end position="115"/>
    </location>
</feature>
<keyword evidence="2" id="KW-1003">Cell membrane</keyword>
<dbReference type="InterPro" id="IPR036526">
    <property type="entry name" value="C-N_Hydrolase_sf"/>
</dbReference>
<keyword evidence="3" id="KW-0808">Transferase</keyword>
<keyword evidence="11" id="KW-1185">Reference proteome</keyword>
<feature type="transmembrane region" description="Helical" evidence="8">
    <location>
        <begin position="208"/>
        <end position="231"/>
    </location>
</feature>
<keyword evidence="4 8" id="KW-0812">Transmembrane</keyword>
<name>A0ABP9YH43_9FUNG</name>